<keyword evidence="4" id="KW-1003">Cell membrane</keyword>
<dbReference type="GO" id="GO:0006935">
    <property type="term" value="P:chemotaxis"/>
    <property type="evidence" value="ECO:0007669"/>
    <property type="project" value="UniProtKB-KW"/>
</dbReference>
<evidence type="ECO:0000256" key="3">
    <source>
        <dbReference type="ARBA" id="ARBA00008281"/>
    </source>
</evidence>
<dbReference type="Pfam" id="PF03748">
    <property type="entry name" value="FliL"/>
    <property type="match status" value="1"/>
</dbReference>
<sequence>MSIIMKLTLPGLLFLLASLLVPISAQANDEALATPQYTYYTLAPDITTNYVTQGKKIGYLRLQVDLMVADPSLIPEVEHHAPLIRDAIISIIGQQSEARVKSLAGREEIRQACLNKVNELLLIETNKRLLTELLFTKYLYQ</sequence>
<accession>A0A0C5W6K7</accession>
<evidence type="ECO:0000256" key="10">
    <source>
        <dbReference type="RuleBase" id="RU364125"/>
    </source>
</evidence>
<dbReference type="GO" id="GO:0009425">
    <property type="term" value="C:bacterial-type flagellum basal body"/>
    <property type="evidence" value="ECO:0007669"/>
    <property type="project" value="InterPro"/>
</dbReference>
<keyword evidence="6" id="KW-0812">Transmembrane</keyword>
<feature type="chain" id="PRO_5002184177" description="Flagellar protein FliL" evidence="11">
    <location>
        <begin position="28"/>
        <end position="141"/>
    </location>
</feature>
<comment type="function">
    <text evidence="1 10">Controls the rotational direction of flagella during chemotaxis.</text>
</comment>
<keyword evidence="12" id="KW-0282">Flagellum</keyword>
<dbReference type="PANTHER" id="PTHR35091:SF5">
    <property type="entry name" value="FLAGELLAR PROTEIN FLIL"/>
    <property type="match status" value="1"/>
</dbReference>
<evidence type="ECO:0000313" key="13">
    <source>
        <dbReference type="Proteomes" id="UP000032303"/>
    </source>
</evidence>
<keyword evidence="12" id="KW-0969">Cilium</keyword>
<keyword evidence="11" id="KW-0732">Signal</keyword>
<reference evidence="12 13" key="1">
    <citation type="submission" date="2013-05" db="EMBL/GenBank/DDBJ databases">
        <title>Complete genome sequence of the lipase-producing bacterium Photobacterium gaetbulicola Gung47.</title>
        <authorList>
            <person name="Kim Y.-O."/>
        </authorList>
    </citation>
    <scope>NUCLEOTIDE SEQUENCE [LARGE SCALE GENOMIC DNA]</scope>
    <source>
        <strain evidence="12 13">Gung47</strain>
    </source>
</reference>
<keyword evidence="7 10" id="KW-0283">Flagellar rotation</keyword>
<dbReference type="GO" id="GO:0071978">
    <property type="term" value="P:bacterial-type flagellum-dependent swarming motility"/>
    <property type="evidence" value="ECO:0007669"/>
    <property type="project" value="TreeGrafter"/>
</dbReference>
<evidence type="ECO:0000256" key="11">
    <source>
        <dbReference type="SAM" id="SignalP"/>
    </source>
</evidence>
<evidence type="ECO:0000256" key="2">
    <source>
        <dbReference type="ARBA" id="ARBA00004162"/>
    </source>
</evidence>
<evidence type="ECO:0000313" key="12">
    <source>
        <dbReference type="EMBL" id="AJR07161.1"/>
    </source>
</evidence>
<name>A0A0C5W6K7_9GAMM</name>
<dbReference type="Proteomes" id="UP000032303">
    <property type="component" value="Chromosome 2"/>
</dbReference>
<evidence type="ECO:0000256" key="8">
    <source>
        <dbReference type="ARBA" id="ARBA00022989"/>
    </source>
</evidence>
<organism evidence="12 13">
    <name type="scientific">Photobacterium gaetbulicola Gung47</name>
    <dbReference type="NCBI Taxonomy" id="658445"/>
    <lineage>
        <taxon>Bacteria</taxon>
        <taxon>Pseudomonadati</taxon>
        <taxon>Pseudomonadota</taxon>
        <taxon>Gammaproteobacteria</taxon>
        <taxon>Vibrionales</taxon>
        <taxon>Vibrionaceae</taxon>
        <taxon>Photobacterium</taxon>
    </lineage>
</organism>
<feature type="signal peptide" evidence="11">
    <location>
        <begin position="1"/>
        <end position="27"/>
    </location>
</feature>
<dbReference type="PATRIC" id="fig|658445.3.peg.2322"/>
<gene>
    <name evidence="12" type="ORF">H744_2c0425</name>
</gene>
<dbReference type="PANTHER" id="PTHR35091">
    <property type="entry name" value="FLAGELLAR PROTEIN FLIL"/>
    <property type="match status" value="1"/>
</dbReference>
<dbReference type="AlphaFoldDB" id="A0A0C5W6K7"/>
<protein>
    <recommendedName>
        <fullName evidence="10">Flagellar protein FliL</fullName>
    </recommendedName>
</protein>
<dbReference type="STRING" id="658445.H744_2c0425"/>
<dbReference type="HOGENOM" id="CLU_099018_10_2_6"/>
<keyword evidence="10" id="KW-0997">Cell inner membrane</keyword>
<evidence type="ECO:0000256" key="7">
    <source>
        <dbReference type="ARBA" id="ARBA00022779"/>
    </source>
</evidence>
<keyword evidence="8" id="KW-1133">Transmembrane helix</keyword>
<keyword evidence="9 10" id="KW-0472">Membrane</keyword>
<keyword evidence="13" id="KW-1185">Reference proteome</keyword>
<evidence type="ECO:0000256" key="4">
    <source>
        <dbReference type="ARBA" id="ARBA00022475"/>
    </source>
</evidence>
<dbReference type="InterPro" id="IPR005503">
    <property type="entry name" value="FliL"/>
</dbReference>
<dbReference type="EMBL" id="CP005974">
    <property type="protein sequence ID" value="AJR07161.1"/>
    <property type="molecule type" value="Genomic_DNA"/>
</dbReference>
<dbReference type="KEGG" id="pgb:H744_2c0425"/>
<evidence type="ECO:0000256" key="9">
    <source>
        <dbReference type="ARBA" id="ARBA00023136"/>
    </source>
</evidence>
<evidence type="ECO:0000256" key="6">
    <source>
        <dbReference type="ARBA" id="ARBA00022692"/>
    </source>
</evidence>
<keyword evidence="12" id="KW-0966">Cell projection</keyword>
<dbReference type="GO" id="GO:0005886">
    <property type="term" value="C:plasma membrane"/>
    <property type="evidence" value="ECO:0007669"/>
    <property type="project" value="UniProtKB-SubCell"/>
</dbReference>
<keyword evidence="5 10" id="KW-0145">Chemotaxis</keyword>
<evidence type="ECO:0000256" key="5">
    <source>
        <dbReference type="ARBA" id="ARBA00022500"/>
    </source>
</evidence>
<comment type="similarity">
    <text evidence="3 10">Belongs to the FliL family.</text>
</comment>
<comment type="subcellular location">
    <subcellularLocation>
        <location evidence="10">Cell inner membrane</location>
    </subcellularLocation>
    <subcellularLocation>
        <location evidence="2">Cell membrane</location>
        <topology evidence="2">Single-pass membrane protein</topology>
    </subcellularLocation>
</comment>
<evidence type="ECO:0000256" key="1">
    <source>
        <dbReference type="ARBA" id="ARBA00002254"/>
    </source>
</evidence>
<proteinExistence type="inferred from homology"/>